<evidence type="ECO:0000259" key="1">
    <source>
        <dbReference type="Pfam" id="PF09994"/>
    </source>
</evidence>
<comment type="caution">
    <text evidence="2">The sequence shown here is derived from an EMBL/GenBank/DDBJ whole genome shotgun (WGS) entry which is preliminary data.</text>
</comment>
<feature type="domain" description="T6SS Phospholipase effector Tle1-like catalytic" evidence="1">
    <location>
        <begin position="15"/>
        <end position="318"/>
    </location>
</feature>
<dbReference type="Proteomes" id="UP000620124">
    <property type="component" value="Unassembled WGS sequence"/>
</dbReference>
<dbReference type="AlphaFoldDB" id="A0A8H6XEY1"/>
<dbReference type="SUPFAM" id="SSF53474">
    <property type="entry name" value="alpha/beta-Hydrolases"/>
    <property type="match status" value="1"/>
</dbReference>
<gene>
    <name evidence="2" type="ORF">MVEN_01997300</name>
</gene>
<dbReference type="InterPro" id="IPR018712">
    <property type="entry name" value="Tle1-like_cat"/>
</dbReference>
<keyword evidence="3" id="KW-1185">Reference proteome</keyword>
<dbReference type="OrthoDB" id="3162439at2759"/>
<dbReference type="PANTHER" id="PTHR33840">
    <property type="match status" value="1"/>
</dbReference>
<proteinExistence type="predicted"/>
<name>A0A8H6XEY1_9AGAR</name>
<reference evidence="2" key="1">
    <citation type="submission" date="2020-05" db="EMBL/GenBank/DDBJ databases">
        <title>Mycena genomes resolve the evolution of fungal bioluminescence.</title>
        <authorList>
            <person name="Tsai I.J."/>
        </authorList>
    </citation>
    <scope>NUCLEOTIDE SEQUENCE</scope>
    <source>
        <strain evidence="2">CCC161011</strain>
    </source>
</reference>
<organism evidence="2 3">
    <name type="scientific">Mycena venus</name>
    <dbReference type="NCBI Taxonomy" id="2733690"/>
    <lineage>
        <taxon>Eukaryota</taxon>
        <taxon>Fungi</taxon>
        <taxon>Dikarya</taxon>
        <taxon>Basidiomycota</taxon>
        <taxon>Agaricomycotina</taxon>
        <taxon>Agaricomycetes</taxon>
        <taxon>Agaricomycetidae</taxon>
        <taxon>Agaricales</taxon>
        <taxon>Marasmiineae</taxon>
        <taxon>Mycenaceae</taxon>
        <taxon>Mycena</taxon>
    </lineage>
</organism>
<sequence length="514" mass="57385">MAPEFIPEPKDAKYRTVIILLDGTGDRDDKDATNIVKLWKMLYNSKEYPGNNDVQLVSYWVNQTVKPWNAGSPPPNQEGIGADIAKDFTGLAQYGWNKAKNTVDKAVATSFPNHIIQVYTWLAKNYQDNDKICIFGFSRGAYSARALAGMLNAMGLLRVSDPVVAKAAYELYEKSNSLPANSTPDWLALLSEWEIFRTENNVKKPFIEFLGCWDSVNSVGMVDNIKLAYTANNSIVHTFRHAVALDERRAKFKQYMWGPKKPAVAANAQPHGDNGPSVATHVEEVWFAGCHCDVGGGSVLNGTRPNLANIPLRWMIRECFKAGTGMVFSATELTELGIEPSHLYPDVHPRLDVDAVTRGSQTIRAIEAPGWVPWAKSALTSMPKTPQEPTVPPMSEEERDACDALAPLYDQLVLKSWMWQAMESFLTNESVYDAATNTFKNVCHQHRSAGRAIPPAESTYGSKIKVHRTVQMRMQATYENGPDKGNQYIPKARLGWKKEVAFDQIRPDLIEWVS</sequence>
<dbReference type="Gene3D" id="3.40.50.1820">
    <property type="entry name" value="alpha/beta hydrolase"/>
    <property type="match status" value="1"/>
</dbReference>
<dbReference type="Pfam" id="PF09994">
    <property type="entry name" value="T6SS_Tle1-like_cat"/>
    <property type="match status" value="1"/>
</dbReference>
<dbReference type="InterPro" id="IPR029058">
    <property type="entry name" value="AB_hydrolase_fold"/>
</dbReference>
<evidence type="ECO:0000313" key="3">
    <source>
        <dbReference type="Proteomes" id="UP000620124"/>
    </source>
</evidence>
<evidence type="ECO:0000313" key="2">
    <source>
        <dbReference type="EMBL" id="KAF7339199.1"/>
    </source>
</evidence>
<accession>A0A8H6XEY1</accession>
<dbReference type="PANTHER" id="PTHR33840:SF1">
    <property type="entry name" value="TLE1 PHOSPHOLIPASE DOMAIN-CONTAINING PROTEIN"/>
    <property type="match status" value="1"/>
</dbReference>
<dbReference type="EMBL" id="JACAZI010000020">
    <property type="protein sequence ID" value="KAF7339199.1"/>
    <property type="molecule type" value="Genomic_DNA"/>
</dbReference>
<protein>
    <recommendedName>
        <fullName evidence="1">T6SS Phospholipase effector Tle1-like catalytic domain-containing protein</fullName>
    </recommendedName>
</protein>